<evidence type="ECO:0000313" key="2">
    <source>
        <dbReference type="EMBL" id="TGZ53485.1"/>
    </source>
</evidence>
<comment type="caution">
    <text evidence="2">The sequence shown here is derived from an EMBL/GenBank/DDBJ whole genome shotgun (WGS) entry which is preliminary data.</text>
</comment>
<reference evidence="2 3" key="1">
    <citation type="journal article" date="2019" name="Philos. Trans. R. Soc. Lond., B, Biol. Sci.">
        <title>Ant behaviour and brain gene expression of defending hosts depend on the ecological success of the intruding social parasite.</title>
        <authorList>
            <person name="Kaur R."/>
            <person name="Stoldt M."/>
            <person name="Jongepier E."/>
            <person name="Feldmeyer B."/>
            <person name="Menzel F."/>
            <person name="Bornberg-Bauer E."/>
            <person name="Foitzik S."/>
        </authorList>
    </citation>
    <scope>NUCLEOTIDE SEQUENCE [LARGE SCALE GENOMIC DNA]</scope>
    <source>
        <tissue evidence="2">Whole body</tissue>
    </source>
</reference>
<organism evidence="2 3">
    <name type="scientific">Temnothorax longispinosus</name>
    <dbReference type="NCBI Taxonomy" id="300112"/>
    <lineage>
        <taxon>Eukaryota</taxon>
        <taxon>Metazoa</taxon>
        <taxon>Ecdysozoa</taxon>
        <taxon>Arthropoda</taxon>
        <taxon>Hexapoda</taxon>
        <taxon>Insecta</taxon>
        <taxon>Pterygota</taxon>
        <taxon>Neoptera</taxon>
        <taxon>Endopterygota</taxon>
        <taxon>Hymenoptera</taxon>
        <taxon>Apocrita</taxon>
        <taxon>Aculeata</taxon>
        <taxon>Formicoidea</taxon>
        <taxon>Formicidae</taxon>
        <taxon>Myrmicinae</taxon>
        <taxon>Temnothorax</taxon>
    </lineage>
</organism>
<feature type="region of interest" description="Disordered" evidence="1">
    <location>
        <begin position="1"/>
        <end position="27"/>
    </location>
</feature>
<gene>
    <name evidence="2" type="ORF">DBV15_09942</name>
</gene>
<feature type="compositionally biased region" description="Polar residues" evidence="1">
    <location>
        <begin position="1"/>
        <end position="20"/>
    </location>
</feature>
<keyword evidence="3" id="KW-1185">Reference proteome</keyword>
<dbReference type="EMBL" id="QBLH01001028">
    <property type="protein sequence ID" value="TGZ53485.1"/>
    <property type="molecule type" value="Genomic_DNA"/>
</dbReference>
<evidence type="ECO:0000313" key="3">
    <source>
        <dbReference type="Proteomes" id="UP000310200"/>
    </source>
</evidence>
<protein>
    <submittedName>
        <fullName evidence="2">Uncharacterized protein</fullName>
    </submittedName>
</protein>
<dbReference type="Proteomes" id="UP000310200">
    <property type="component" value="Unassembled WGS sequence"/>
</dbReference>
<evidence type="ECO:0000256" key="1">
    <source>
        <dbReference type="SAM" id="MobiDB-lite"/>
    </source>
</evidence>
<accession>A0A4S2KU25</accession>
<proteinExistence type="predicted"/>
<dbReference type="AlphaFoldDB" id="A0A4S2KU25"/>
<sequence>MLEQGETTALRQRSCTTKLHTATRGRKNEKERTFWKFAGKGKKGQYRERRVIPAEWPPESSRALKVKNRFGNFSGELIYFRVGRGDGVGDSVIRVSVIHSDTSGNDRAFYRAALADANQARCGKFVASARRRRHQPPSTIDRRSTNAELTLTRRVGSSNRKEEVLVIAVEKEDPRPFTCASFARVFSTVSSVSES</sequence>
<name>A0A4S2KU25_9HYME</name>